<gene>
    <name evidence="3" type="ORF">WB403_28015</name>
</gene>
<sequence length="320" mass="31661">MRKQAIIGVLTMTVAIGTVGAVGAGALGGSSGSSASSGTSEDGTASLGAGVEAKGGVPGAGGAKVPARLKAVGLTTDRRLVVFRLDRPGAVVPLGRVGGLKGDTRLVGIDYRVQDGKLYGVGDKGGVYTIREVGAKATKVSQLTVALRGTAYGVDFNPAANRLRVISDTGQNLRHNLDDAQGAPAAGTTAVDGTLTDPPVPPATAGVTARGVTGAAYTNNDLDAATATTLFDLDTARDRVSLQSPANAGSLAPTGGLGTDAPADSGFDIYGSAGNGVNAGYAVTGKRLLGVDLLTGKASPVGAFPKGRQVVDLAIPLRQG</sequence>
<dbReference type="InterPro" id="IPR025507">
    <property type="entry name" value="DUF4394"/>
</dbReference>
<name>A0ABU8GIH8_9ACTN</name>
<comment type="caution">
    <text evidence="3">The sequence shown here is derived from an EMBL/GenBank/DDBJ whole genome shotgun (WGS) entry which is preliminary data.</text>
</comment>
<feature type="region of interest" description="Disordered" evidence="1">
    <location>
        <begin position="179"/>
        <end position="207"/>
    </location>
</feature>
<protein>
    <submittedName>
        <fullName evidence="3">DUF4394 domain-containing protein</fullName>
    </submittedName>
</protein>
<feature type="region of interest" description="Disordered" evidence="1">
    <location>
        <begin position="30"/>
        <end position="49"/>
    </location>
</feature>
<proteinExistence type="predicted"/>
<evidence type="ECO:0000256" key="1">
    <source>
        <dbReference type="SAM" id="MobiDB-lite"/>
    </source>
</evidence>
<reference evidence="3 4" key="1">
    <citation type="submission" date="2024-03" db="EMBL/GenBank/DDBJ databases">
        <title>First Report of Pectobacterium brasiliscabiei causing potato scab in china.</title>
        <authorList>
            <person name="Handique U."/>
        </authorList>
    </citation>
    <scope>NUCLEOTIDE SEQUENCE [LARGE SCALE GENOMIC DNA]</scope>
    <source>
        <strain evidence="3 4">ZRIMU1503</strain>
    </source>
</reference>
<keyword evidence="4" id="KW-1185">Reference proteome</keyword>
<evidence type="ECO:0000313" key="4">
    <source>
        <dbReference type="Proteomes" id="UP001365781"/>
    </source>
</evidence>
<feature type="domain" description="DUF4394" evidence="2">
    <location>
        <begin position="79"/>
        <end position="314"/>
    </location>
</feature>
<dbReference type="EMBL" id="JBBAYM010000020">
    <property type="protein sequence ID" value="MEI5613005.1"/>
    <property type="molecule type" value="Genomic_DNA"/>
</dbReference>
<evidence type="ECO:0000313" key="3">
    <source>
        <dbReference type="EMBL" id="MEI5613005.1"/>
    </source>
</evidence>
<dbReference type="Proteomes" id="UP001365781">
    <property type="component" value="Unassembled WGS sequence"/>
</dbReference>
<accession>A0ABU8GIH8</accession>
<organism evidence="3 4">
    <name type="scientific">Streptomyces brasiliscabiei</name>
    <dbReference type="NCBI Taxonomy" id="2736302"/>
    <lineage>
        <taxon>Bacteria</taxon>
        <taxon>Bacillati</taxon>
        <taxon>Actinomycetota</taxon>
        <taxon>Actinomycetes</taxon>
        <taxon>Kitasatosporales</taxon>
        <taxon>Streptomycetaceae</taxon>
        <taxon>Streptomyces</taxon>
    </lineage>
</organism>
<evidence type="ECO:0000259" key="2">
    <source>
        <dbReference type="Pfam" id="PF14339"/>
    </source>
</evidence>
<dbReference type="RefSeq" id="WP_336536744.1">
    <property type="nucleotide sequence ID" value="NZ_JBBAYL010000004.1"/>
</dbReference>
<feature type="compositionally biased region" description="Low complexity" evidence="1">
    <location>
        <begin position="32"/>
        <end position="49"/>
    </location>
</feature>
<dbReference type="Pfam" id="PF14339">
    <property type="entry name" value="DUF4394"/>
    <property type="match status" value="1"/>
</dbReference>